<dbReference type="Proteomes" id="UP001314229">
    <property type="component" value="Unassembled WGS sequence"/>
</dbReference>
<keyword evidence="2" id="KW-1185">Reference proteome</keyword>
<evidence type="ECO:0000313" key="1">
    <source>
        <dbReference type="EMBL" id="CAK6981119.1"/>
    </source>
</evidence>
<dbReference type="EMBL" id="CAWUFR010000775">
    <property type="protein sequence ID" value="CAK6981119.1"/>
    <property type="molecule type" value="Genomic_DNA"/>
</dbReference>
<accession>A0AAV1QCF9</accession>
<name>A0AAV1QCF9_SCOSC</name>
<comment type="caution">
    <text evidence="1">The sequence shown here is derived from an EMBL/GenBank/DDBJ whole genome shotgun (WGS) entry which is preliminary data.</text>
</comment>
<reference evidence="1 2" key="1">
    <citation type="submission" date="2024-01" db="EMBL/GenBank/DDBJ databases">
        <authorList>
            <person name="Alioto T."/>
            <person name="Alioto T."/>
            <person name="Gomez Garrido J."/>
        </authorList>
    </citation>
    <scope>NUCLEOTIDE SEQUENCE [LARGE SCALE GENOMIC DNA]</scope>
</reference>
<proteinExistence type="predicted"/>
<organism evidence="1 2">
    <name type="scientific">Scomber scombrus</name>
    <name type="common">Atlantic mackerel</name>
    <name type="synonym">Scomber vernalis</name>
    <dbReference type="NCBI Taxonomy" id="13677"/>
    <lineage>
        <taxon>Eukaryota</taxon>
        <taxon>Metazoa</taxon>
        <taxon>Chordata</taxon>
        <taxon>Craniata</taxon>
        <taxon>Vertebrata</taxon>
        <taxon>Euteleostomi</taxon>
        <taxon>Actinopterygii</taxon>
        <taxon>Neopterygii</taxon>
        <taxon>Teleostei</taxon>
        <taxon>Neoteleostei</taxon>
        <taxon>Acanthomorphata</taxon>
        <taxon>Pelagiaria</taxon>
        <taxon>Scombriformes</taxon>
        <taxon>Scombridae</taxon>
        <taxon>Scomber</taxon>
    </lineage>
</organism>
<evidence type="ECO:0000313" key="2">
    <source>
        <dbReference type="Proteomes" id="UP001314229"/>
    </source>
</evidence>
<dbReference type="AlphaFoldDB" id="A0AAV1QCF9"/>
<gene>
    <name evidence="1" type="ORF">FSCOSCO3_A003517</name>
</gene>
<sequence>MASFIDGIFQGHMVLLGCEHIQGHHTADPIYQKYENGLKYWNVDRCVIRVINDMIKAFNLFPATGEEASTEHDEEEEEGTPVLAQVQVEEITSCYTAQG</sequence>
<protein>
    <submittedName>
        <fullName evidence="1">Uncharacterized protein</fullName>
    </submittedName>
</protein>